<evidence type="ECO:0000256" key="1">
    <source>
        <dbReference type="SAM" id="MobiDB-lite"/>
    </source>
</evidence>
<dbReference type="EMBL" id="JBEDNY010000006">
    <property type="protein sequence ID" value="MEZ3165124.1"/>
    <property type="molecule type" value="Genomic_DNA"/>
</dbReference>
<feature type="region of interest" description="Disordered" evidence="1">
    <location>
        <begin position="19"/>
        <end position="43"/>
    </location>
</feature>
<accession>A0ABD5M4D6</accession>
<evidence type="ECO:0000313" key="3">
    <source>
        <dbReference type="Proteomes" id="UP001567572"/>
    </source>
</evidence>
<keyword evidence="3" id="KW-1185">Reference proteome</keyword>
<dbReference type="Proteomes" id="UP001567572">
    <property type="component" value="Unassembled WGS sequence"/>
</dbReference>
<proteinExistence type="predicted"/>
<name>A0ABD5M4D6_9EURY</name>
<dbReference type="RefSeq" id="WP_371163166.1">
    <property type="nucleotide sequence ID" value="NZ_JBEDNX010000003.1"/>
</dbReference>
<gene>
    <name evidence="2" type="ORF">ABNG04_14845</name>
</gene>
<evidence type="ECO:0008006" key="4">
    <source>
        <dbReference type="Google" id="ProtNLM"/>
    </source>
</evidence>
<reference evidence="2 3" key="1">
    <citation type="submission" date="2024-06" db="EMBL/GenBank/DDBJ databases">
        <title>Halorubrum miltondacostae sp. nov., a potential PHA producer isolated from an inland solar saltern in Rio Maior, Portugal.</title>
        <authorList>
            <person name="Albuquerque L."/>
            <person name="Viver T."/>
            <person name="Barroso C."/>
            <person name="Claudino R."/>
            <person name="Galvan M."/>
            <person name="Simoes G."/>
            <person name="Lobo Da Cunha A."/>
            <person name="Egas C."/>
        </authorList>
    </citation>
    <scope>NUCLEOTIDE SEQUENCE [LARGE SCALE GENOMIC DNA]</scope>
    <source>
        <strain evidence="2 3">RMP-11</strain>
    </source>
</reference>
<organism evidence="2 3">
    <name type="scientific">Halorubrum miltondacostae</name>
    <dbReference type="NCBI Taxonomy" id="3076378"/>
    <lineage>
        <taxon>Archaea</taxon>
        <taxon>Methanobacteriati</taxon>
        <taxon>Methanobacteriota</taxon>
        <taxon>Stenosarchaea group</taxon>
        <taxon>Halobacteria</taxon>
        <taxon>Halobacteriales</taxon>
        <taxon>Haloferacaceae</taxon>
        <taxon>Halorubrum</taxon>
    </lineage>
</organism>
<evidence type="ECO:0000313" key="2">
    <source>
        <dbReference type="EMBL" id="MEZ3165124.1"/>
    </source>
</evidence>
<sequence>MNRRRFVALTVSTLPLGGCLSKAPTSDQSTTPPPETETDVEKPMCPERPESFTSDSALAFAIAFEKAYVKREVLQGHERVISIDVSVDEDLVEKAATQMNDGWVVRFTVTGPTYQYYPEPNSSETRHTDPPLYAANYLITDQTILRAEATEAVDPREAGSKVSCPPG</sequence>
<protein>
    <recommendedName>
        <fullName evidence="4">Lipoprotein</fullName>
    </recommendedName>
</protein>
<dbReference type="AlphaFoldDB" id="A0ABD5M4D6"/>
<comment type="caution">
    <text evidence="2">The sequence shown here is derived from an EMBL/GenBank/DDBJ whole genome shotgun (WGS) entry which is preliminary data.</text>
</comment>